<keyword evidence="1 5" id="KW-0808">Transferase</keyword>
<reference evidence="5 6" key="1">
    <citation type="submission" date="2019-05" db="EMBL/GenBank/DDBJ databases">
        <title>We sequenced the genome of Paenibacillus hemerocallicola KCTC 33185 for further insight into its adaptation and study the phylogeny of Paenibacillus.</title>
        <authorList>
            <person name="Narsing Rao M.P."/>
        </authorList>
    </citation>
    <scope>NUCLEOTIDE SEQUENCE [LARGE SCALE GENOMIC DNA]</scope>
    <source>
        <strain evidence="5 6">KCTC 33185</strain>
    </source>
</reference>
<dbReference type="Proteomes" id="UP000307943">
    <property type="component" value="Unassembled WGS sequence"/>
</dbReference>
<evidence type="ECO:0000313" key="6">
    <source>
        <dbReference type="Proteomes" id="UP000307943"/>
    </source>
</evidence>
<gene>
    <name evidence="5" type="ORF">FE784_17765</name>
</gene>
<dbReference type="Gene3D" id="3.40.630.30">
    <property type="match status" value="2"/>
</dbReference>
<proteinExistence type="predicted"/>
<dbReference type="EMBL" id="VDCQ01000024">
    <property type="protein sequence ID" value="TNJ64878.1"/>
    <property type="molecule type" value="Genomic_DNA"/>
</dbReference>
<dbReference type="AlphaFoldDB" id="A0A5C4T762"/>
<dbReference type="RefSeq" id="WP_139603572.1">
    <property type="nucleotide sequence ID" value="NZ_VDCQ01000024.1"/>
</dbReference>
<sequence length="314" mass="35341">METITLLNCREERQAYAMLTFPSLHDELLSESEQRKVAAVGAELFGKPIGLVWASWWPQRKRGELRTIYIASAYRGSGIGTALLKTIERVLAEAGCDTLDFKFRAGTAGAPVWQRMTAQWDLPRTGILTFTMSIPQFLAQPWVGAWRTNKRLDIFSWDTLSEAEKARIKEGDNDWYPHHLSPFIRERYLVPGLSVGLRDGNETIGWMTVEEYDDGMVIGDRMFARPPHDGQGRGIMLIAEAARRCCEAGFQTARFDVSIGNVPMRRFVERRMKPCLVDSYEVVHKSKRLGSPQLVSASEADRQGDDAGGVTIGR</sequence>
<dbReference type="PROSITE" id="PS51186">
    <property type="entry name" value="GNAT"/>
    <property type="match status" value="2"/>
</dbReference>
<evidence type="ECO:0000313" key="5">
    <source>
        <dbReference type="EMBL" id="TNJ64878.1"/>
    </source>
</evidence>
<organism evidence="5 6">
    <name type="scientific">Paenibacillus hemerocallicola</name>
    <dbReference type="NCBI Taxonomy" id="1172614"/>
    <lineage>
        <taxon>Bacteria</taxon>
        <taxon>Bacillati</taxon>
        <taxon>Bacillota</taxon>
        <taxon>Bacilli</taxon>
        <taxon>Bacillales</taxon>
        <taxon>Paenibacillaceae</taxon>
        <taxon>Paenibacillus</taxon>
    </lineage>
</organism>
<dbReference type="InterPro" id="IPR050832">
    <property type="entry name" value="Bact_Acetyltransf"/>
</dbReference>
<comment type="caution">
    <text evidence="5">The sequence shown here is derived from an EMBL/GenBank/DDBJ whole genome shotgun (WGS) entry which is preliminary data.</text>
</comment>
<protein>
    <submittedName>
        <fullName evidence="5">GNAT family N-acetyltransferase</fullName>
    </submittedName>
</protein>
<dbReference type="InterPro" id="IPR016181">
    <property type="entry name" value="Acyl_CoA_acyltransferase"/>
</dbReference>
<keyword evidence="2" id="KW-0012">Acyltransferase</keyword>
<evidence type="ECO:0000256" key="2">
    <source>
        <dbReference type="ARBA" id="ARBA00023315"/>
    </source>
</evidence>
<feature type="domain" description="N-acetyltransferase" evidence="4">
    <location>
        <begin position="1"/>
        <end position="153"/>
    </location>
</feature>
<evidence type="ECO:0000256" key="1">
    <source>
        <dbReference type="ARBA" id="ARBA00022679"/>
    </source>
</evidence>
<feature type="region of interest" description="Disordered" evidence="3">
    <location>
        <begin position="293"/>
        <end position="314"/>
    </location>
</feature>
<dbReference type="Pfam" id="PF00583">
    <property type="entry name" value="Acetyltransf_1"/>
    <property type="match status" value="2"/>
</dbReference>
<dbReference type="OrthoDB" id="2609247at2"/>
<keyword evidence="6" id="KW-1185">Reference proteome</keyword>
<dbReference type="PANTHER" id="PTHR43877">
    <property type="entry name" value="AMINOALKYLPHOSPHONATE N-ACETYLTRANSFERASE-RELATED-RELATED"/>
    <property type="match status" value="1"/>
</dbReference>
<dbReference type="InterPro" id="IPR000182">
    <property type="entry name" value="GNAT_dom"/>
</dbReference>
<name>A0A5C4T762_9BACL</name>
<accession>A0A5C4T762</accession>
<evidence type="ECO:0000256" key="3">
    <source>
        <dbReference type="SAM" id="MobiDB-lite"/>
    </source>
</evidence>
<dbReference type="GO" id="GO:0016747">
    <property type="term" value="F:acyltransferase activity, transferring groups other than amino-acyl groups"/>
    <property type="evidence" value="ECO:0007669"/>
    <property type="project" value="InterPro"/>
</dbReference>
<feature type="domain" description="N-acetyltransferase" evidence="4">
    <location>
        <begin position="155"/>
        <end position="290"/>
    </location>
</feature>
<dbReference type="CDD" id="cd04301">
    <property type="entry name" value="NAT_SF"/>
    <property type="match status" value="1"/>
</dbReference>
<evidence type="ECO:0000259" key="4">
    <source>
        <dbReference type="PROSITE" id="PS51186"/>
    </source>
</evidence>
<dbReference type="SUPFAM" id="SSF55729">
    <property type="entry name" value="Acyl-CoA N-acyltransferases (Nat)"/>
    <property type="match status" value="2"/>
</dbReference>